<feature type="domain" description="ABC transporter" evidence="6">
    <location>
        <begin position="333"/>
        <end position="566"/>
    </location>
</feature>
<dbReference type="InterPro" id="IPR003593">
    <property type="entry name" value="AAA+_ATPase"/>
</dbReference>
<keyword evidence="3 5" id="KW-1133">Transmembrane helix</keyword>
<protein>
    <submittedName>
        <fullName evidence="8">ABC transporter ATP-binding protein/permease</fullName>
    </submittedName>
</protein>
<dbReference type="Proteomes" id="UP000812672">
    <property type="component" value="Unassembled WGS sequence"/>
</dbReference>
<name>A0ABS6GS40_9BACI</name>
<organism evidence="8 9">
    <name type="scientific">Allobacillus halotolerans</name>
    <dbReference type="NCBI Taxonomy" id="570278"/>
    <lineage>
        <taxon>Bacteria</taxon>
        <taxon>Bacillati</taxon>
        <taxon>Bacillota</taxon>
        <taxon>Bacilli</taxon>
        <taxon>Bacillales</taxon>
        <taxon>Bacillaceae</taxon>
        <taxon>Allobacillus</taxon>
    </lineage>
</organism>
<evidence type="ECO:0000313" key="9">
    <source>
        <dbReference type="Proteomes" id="UP000812672"/>
    </source>
</evidence>
<feature type="domain" description="ABC transmembrane type-1" evidence="7">
    <location>
        <begin position="21"/>
        <end position="298"/>
    </location>
</feature>
<dbReference type="GO" id="GO:0005524">
    <property type="term" value="F:ATP binding"/>
    <property type="evidence" value="ECO:0007669"/>
    <property type="project" value="UniProtKB-KW"/>
</dbReference>
<keyword evidence="4 5" id="KW-0472">Membrane</keyword>
<keyword evidence="9" id="KW-1185">Reference proteome</keyword>
<evidence type="ECO:0000256" key="1">
    <source>
        <dbReference type="ARBA" id="ARBA00004141"/>
    </source>
</evidence>
<dbReference type="RefSeq" id="WP_216687737.1">
    <property type="nucleotide sequence ID" value="NZ_CAUPKR010000013.1"/>
</dbReference>
<feature type="transmembrane region" description="Helical" evidence="5">
    <location>
        <begin position="133"/>
        <end position="151"/>
    </location>
</feature>
<dbReference type="Pfam" id="PF00664">
    <property type="entry name" value="ABC_membrane"/>
    <property type="match status" value="1"/>
</dbReference>
<proteinExistence type="predicted"/>
<comment type="caution">
    <text evidence="8">The sequence shown here is derived from an EMBL/GenBank/DDBJ whole genome shotgun (WGS) entry which is preliminary data.</text>
</comment>
<dbReference type="InterPro" id="IPR039421">
    <property type="entry name" value="Type_1_exporter"/>
</dbReference>
<keyword evidence="8" id="KW-0067">ATP-binding</keyword>
<comment type="subcellular location">
    <subcellularLocation>
        <location evidence="1">Membrane</location>
        <topology evidence="1">Multi-pass membrane protein</topology>
    </subcellularLocation>
</comment>
<dbReference type="PROSITE" id="PS50893">
    <property type="entry name" value="ABC_TRANSPORTER_2"/>
    <property type="match status" value="1"/>
</dbReference>
<evidence type="ECO:0000256" key="5">
    <source>
        <dbReference type="SAM" id="Phobius"/>
    </source>
</evidence>
<dbReference type="InterPro" id="IPR003439">
    <property type="entry name" value="ABC_transporter-like_ATP-bd"/>
</dbReference>
<dbReference type="PROSITE" id="PS00211">
    <property type="entry name" value="ABC_TRANSPORTER_1"/>
    <property type="match status" value="1"/>
</dbReference>
<feature type="transmembrane region" description="Helical" evidence="5">
    <location>
        <begin position="157"/>
        <end position="174"/>
    </location>
</feature>
<dbReference type="PROSITE" id="PS50929">
    <property type="entry name" value="ABC_TM1F"/>
    <property type="match status" value="1"/>
</dbReference>
<feature type="transmembrane region" description="Helical" evidence="5">
    <location>
        <begin position="55"/>
        <end position="82"/>
    </location>
</feature>
<reference evidence="8 9" key="1">
    <citation type="journal article" date="2011" name="Int. J. Syst. Evol. Microbiol.">
        <title>Allobacillus halotolerans gen. nov., sp. nov. isolated from shrimp paste.</title>
        <authorList>
            <person name="Sheu S.Y."/>
            <person name="Arun A.B."/>
            <person name="Jiang S.R."/>
            <person name="Young C.C."/>
            <person name="Chen W.M."/>
        </authorList>
    </citation>
    <scope>NUCLEOTIDE SEQUENCE [LARGE SCALE GENOMIC DNA]</scope>
    <source>
        <strain evidence="8 9">LMG 24826</strain>
    </source>
</reference>
<dbReference type="SMART" id="SM00382">
    <property type="entry name" value="AAA"/>
    <property type="match status" value="1"/>
</dbReference>
<feature type="transmembrane region" description="Helical" evidence="5">
    <location>
        <begin position="235"/>
        <end position="258"/>
    </location>
</feature>
<evidence type="ECO:0000256" key="2">
    <source>
        <dbReference type="ARBA" id="ARBA00022692"/>
    </source>
</evidence>
<dbReference type="PANTHER" id="PTHR43394:SF1">
    <property type="entry name" value="ATP-BINDING CASSETTE SUB-FAMILY B MEMBER 10, MITOCHONDRIAL"/>
    <property type="match status" value="1"/>
</dbReference>
<dbReference type="PANTHER" id="PTHR43394">
    <property type="entry name" value="ATP-DEPENDENT PERMEASE MDL1, MITOCHONDRIAL"/>
    <property type="match status" value="1"/>
</dbReference>
<evidence type="ECO:0000256" key="3">
    <source>
        <dbReference type="ARBA" id="ARBA00022989"/>
    </source>
</evidence>
<dbReference type="InterPro" id="IPR017871">
    <property type="entry name" value="ABC_transporter-like_CS"/>
</dbReference>
<gene>
    <name evidence="8" type="ORF">KQ486_11890</name>
</gene>
<keyword evidence="8" id="KW-0547">Nucleotide-binding</keyword>
<accession>A0ABS6GS40</accession>
<dbReference type="InterPro" id="IPR011527">
    <property type="entry name" value="ABC1_TM_dom"/>
</dbReference>
<feature type="transmembrane region" description="Helical" evidence="5">
    <location>
        <begin position="278"/>
        <end position="296"/>
    </location>
</feature>
<feature type="transmembrane region" description="Helical" evidence="5">
    <location>
        <begin position="12"/>
        <end position="35"/>
    </location>
</feature>
<keyword evidence="2 5" id="KW-0812">Transmembrane</keyword>
<dbReference type="CDD" id="cd18548">
    <property type="entry name" value="ABC_6TM_Tm287_like"/>
    <property type="match status" value="1"/>
</dbReference>
<evidence type="ECO:0000259" key="6">
    <source>
        <dbReference type="PROSITE" id="PS50893"/>
    </source>
</evidence>
<sequence>MKKILSHLKPYRLHMIVAWSLMLIELAVELMLPFFLGKMIDEGIVTQNMDTVIKWGVLMLVLAAFSFIAGMLNSFYSAYVTFHYGYDIRQRLFEKVQSFSFKNLHHFPTSGLITRFTNDVRMVQNGIFMGLRIMLRAPLLVIGGVLMAFLVNWQISLVFLISVPVLVLLILWVIKKASPLFTKVQVRLDRVNRVMQENLSGIRLIKAFLRKNFEESRFKEVNTELMNRTKSALRLIESSMPVLLFGMNMSLLVILWYGSTEVQAGQAQVGEVVAIINYALRVSMAITMFGFLTMALSRMKASADRLQVVMDEEVDLLEKSNAEKDLKVTAGKVEFSKVDFYYPETTNKVLDHVSFTTQPEERIAIIGATGSGKSTLFQLIPRLYDTTGGQVKIDDVDVQDYPLDTLRMAIGFVPQAPLLFTGSIEENIRWGKNDATKEEIIQAAKDAQIHETIMEQPLGYETKIGQKGVNLSGGQKQRVSIARALIRSPKVLLLDDSTSSLDLKTESKLLQAIQTYGCTTFIVTQKIDTAKSCDRIILMDEGRILAEGSHDELVDTSELYQNIVASQVGDEDLYA</sequence>
<evidence type="ECO:0000256" key="4">
    <source>
        <dbReference type="ARBA" id="ARBA00023136"/>
    </source>
</evidence>
<evidence type="ECO:0000259" key="7">
    <source>
        <dbReference type="PROSITE" id="PS50929"/>
    </source>
</evidence>
<evidence type="ECO:0000313" key="8">
    <source>
        <dbReference type="EMBL" id="MBU6081715.1"/>
    </source>
</evidence>
<dbReference type="EMBL" id="JAHLZF010000020">
    <property type="protein sequence ID" value="MBU6081715.1"/>
    <property type="molecule type" value="Genomic_DNA"/>
</dbReference>
<dbReference type="Pfam" id="PF00005">
    <property type="entry name" value="ABC_tran"/>
    <property type="match status" value="1"/>
</dbReference>